<feature type="compositionally biased region" description="Basic and acidic residues" evidence="1">
    <location>
        <begin position="71"/>
        <end position="89"/>
    </location>
</feature>
<evidence type="ECO:0000259" key="2">
    <source>
        <dbReference type="Pfam" id="PF07460"/>
    </source>
</evidence>
<dbReference type="AlphaFoldDB" id="A0A0D3BMV0"/>
<feature type="compositionally biased region" description="Polar residues" evidence="1">
    <location>
        <begin position="288"/>
        <end position="297"/>
    </location>
</feature>
<feature type="domain" description="Nuclease associated modular" evidence="2">
    <location>
        <begin position="86"/>
        <end position="116"/>
    </location>
</feature>
<proteinExistence type="predicted"/>
<feature type="region of interest" description="Disordered" evidence="1">
    <location>
        <begin position="70"/>
        <end position="90"/>
    </location>
</feature>
<organism evidence="3 4">
    <name type="scientific">Brassica oleracea var. oleracea</name>
    <dbReference type="NCBI Taxonomy" id="109376"/>
    <lineage>
        <taxon>Eukaryota</taxon>
        <taxon>Viridiplantae</taxon>
        <taxon>Streptophyta</taxon>
        <taxon>Embryophyta</taxon>
        <taxon>Tracheophyta</taxon>
        <taxon>Spermatophyta</taxon>
        <taxon>Magnoliopsida</taxon>
        <taxon>eudicotyledons</taxon>
        <taxon>Gunneridae</taxon>
        <taxon>Pentapetalae</taxon>
        <taxon>rosids</taxon>
        <taxon>malvids</taxon>
        <taxon>Brassicales</taxon>
        <taxon>Brassicaceae</taxon>
        <taxon>Brassiceae</taxon>
        <taxon>Brassica</taxon>
    </lineage>
</organism>
<protein>
    <recommendedName>
        <fullName evidence="2">Nuclease associated modular domain-containing protein</fullName>
    </recommendedName>
</protein>
<dbReference type="InterPro" id="IPR003611">
    <property type="entry name" value="NUMOD3"/>
</dbReference>
<dbReference type="PANTHER" id="PTHR34199">
    <property type="entry name" value="NUMOD3 MOTIF FAMILY PROTEIN, EXPRESSED"/>
    <property type="match status" value="1"/>
</dbReference>
<evidence type="ECO:0000313" key="3">
    <source>
        <dbReference type="EnsemblPlants" id="Bo3g183850.1"/>
    </source>
</evidence>
<feature type="compositionally biased region" description="Basic and acidic residues" evidence="1">
    <location>
        <begin position="251"/>
        <end position="279"/>
    </location>
</feature>
<evidence type="ECO:0000313" key="4">
    <source>
        <dbReference type="Proteomes" id="UP000032141"/>
    </source>
</evidence>
<dbReference type="EnsemblPlants" id="Bo3g183850.1">
    <property type="protein sequence ID" value="Bo3g183850.1"/>
    <property type="gene ID" value="Bo3g183850"/>
</dbReference>
<dbReference type="Gramene" id="Bo3g183850.1">
    <property type="protein sequence ID" value="Bo3g183850.1"/>
    <property type="gene ID" value="Bo3g183850"/>
</dbReference>
<feature type="region of interest" description="Disordered" evidence="1">
    <location>
        <begin position="236"/>
        <end position="307"/>
    </location>
</feature>
<dbReference type="GO" id="GO:0003677">
    <property type="term" value="F:DNA binding"/>
    <property type="evidence" value="ECO:0007669"/>
    <property type="project" value="InterPro"/>
</dbReference>
<reference evidence="3" key="2">
    <citation type="submission" date="2015-03" db="UniProtKB">
        <authorList>
            <consortium name="EnsemblPlants"/>
        </authorList>
    </citation>
    <scope>IDENTIFICATION</scope>
</reference>
<keyword evidence="4" id="KW-1185">Reference proteome</keyword>
<sequence>MMEMKYPIGCVWCFPNAVYLNLKEHIIFRTSNSLASLNSMRQLELKPAATVRTFNNVSEIRSKPRLLKMQATEKDTAEADREVREEERRRKIGLANKGKVPWNKGIKHTQDTRRRIKQRTIEALRNPKVMLSKTLSDLFCFLDVKMRKPVWQSYNSLPSFFQVRDKMSEHQQPHSDETKEKIRASMKQIWAERSRSKRLKEKFTSLWSESIAEAARRGGSGEVELDWDSYDKAKQEISSEEKARTKKQNKMRAEEAKTEKKMRRVVERKKEGKERDQRGGKTRKPQQNKESATTASRSKLKKRLTKIHKKKTSLGKIAVGKDRVVSVAAKLEKLDLELIIKERTRGDISLADQIQAAKNQRGNDFSSRFGLFAMKSMDFD</sequence>
<dbReference type="Pfam" id="PF07460">
    <property type="entry name" value="NUMOD3"/>
    <property type="match status" value="1"/>
</dbReference>
<feature type="compositionally biased region" description="Basic residues" evidence="1">
    <location>
        <begin position="298"/>
        <end position="307"/>
    </location>
</feature>
<evidence type="ECO:0000256" key="1">
    <source>
        <dbReference type="SAM" id="MobiDB-lite"/>
    </source>
</evidence>
<reference evidence="3 4" key="1">
    <citation type="journal article" date="2014" name="Genome Biol.">
        <title>Transcriptome and methylome profiling reveals relics of genome dominance in the mesopolyploid Brassica oleracea.</title>
        <authorList>
            <person name="Parkin I.A."/>
            <person name="Koh C."/>
            <person name="Tang H."/>
            <person name="Robinson S.J."/>
            <person name="Kagale S."/>
            <person name="Clarke W.E."/>
            <person name="Town C.D."/>
            <person name="Nixon J."/>
            <person name="Krishnakumar V."/>
            <person name="Bidwell S.L."/>
            <person name="Denoeud F."/>
            <person name="Belcram H."/>
            <person name="Links M.G."/>
            <person name="Just J."/>
            <person name="Clarke C."/>
            <person name="Bender T."/>
            <person name="Huebert T."/>
            <person name="Mason A.S."/>
            <person name="Pires J.C."/>
            <person name="Barker G."/>
            <person name="Moore J."/>
            <person name="Walley P.G."/>
            <person name="Manoli S."/>
            <person name="Batley J."/>
            <person name="Edwards D."/>
            <person name="Nelson M.N."/>
            <person name="Wang X."/>
            <person name="Paterson A.H."/>
            <person name="King G."/>
            <person name="Bancroft I."/>
            <person name="Chalhoub B."/>
            <person name="Sharpe A.G."/>
        </authorList>
    </citation>
    <scope>NUCLEOTIDE SEQUENCE</scope>
    <source>
        <strain evidence="3 4">cv. TO1000</strain>
    </source>
</reference>
<dbReference type="OMA" id="ISKSIYH"/>
<dbReference type="PANTHER" id="PTHR34199:SF1">
    <property type="entry name" value="HISTONE-LYSINE N-METHYLTRANSFERASE, H3 LYSINE-79 SPECIFIC-LIKE PROTEIN"/>
    <property type="match status" value="1"/>
</dbReference>
<dbReference type="eggNOG" id="ENOG502QTNT">
    <property type="taxonomic scope" value="Eukaryota"/>
</dbReference>
<dbReference type="HOGENOM" id="CLU_057958_0_0_1"/>
<dbReference type="Proteomes" id="UP000032141">
    <property type="component" value="Chromosome C3"/>
</dbReference>
<accession>A0A0D3BMV0</accession>
<name>A0A0D3BMV0_BRAOL</name>